<dbReference type="SUPFAM" id="SSF55729">
    <property type="entry name" value="Acyl-CoA N-acyltransferases (Nat)"/>
    <property type="match status" value="1"/>
</dbReference>
<dbReference type="CDD" id="cd04301">
    <property type="entry name" value="NAT_SF"/>
    <property type="match status" value="1"/>
</dbReference>
<dbReference type="Gene3D" id="3.40.630.30">
    <property type="match status" value="1"/>
</dbReference>
<proteinExistence type="predicted"/>
<dbReference type="InterPro" id="IPR016181">
    <property type="entry name" value="Acyl_CoA_acyltransferase"/>
</dbReference>
<dbReference type="InterPro" id="IPR052523">
    <property type="entry name" value="Trichothecene_AcTrans"/>
</dbReference>
<dbReference type="EMBL" id="JBHRWW010000006">
    <property type="protein sequence ID" value="MFC3688733.1"/>
    <property type="molecule type" value="Genomic_DNA"/>
</dbReference>
<evidence type="ECO:0000259" key="1">
    <source>
        <dbReference type="PROSITE" id="PS51186"/>
    </source>
</evidence>
<dbReference type="PANTHER" id="PTHR42791:SF1">
    <property type="entry name" value="N-ACETYLTRANSFERASE DOMAIN-CONTAINING PROTEIN"/>
    <property type="match status" value="1"/>
</dbReference>
<reference evidence="3" key="1">
    <citation type="journal article" date="2019" name="Int. J. Syst. Evol. Microbiol.">
        <title>The Global Catalogue of Microorganisms (GCM) 10K type strain sequencing project: providing services to taxonomists for standard genome sequencing and annotation.</title>
        <authorList>
            <consortium name="The Broad Institute Genomics Platform"/>
            <consortium name="The Broad Institute Genome Sequencing Center for Infectious Disease"/>
            <person name="Wu L."/>
            <person name="Ma J."/>
        </authorList>
    </citation>
    <scope>NUCLEOTIDE SEQUENCE [LARGE SCALE GENOMIC DNA]</scope>
    <source>
        <strain evidence="3">NCAIM B.02333</strain>
    </source>
</reference>
<dbReference type="PROSITE" id="PS51186">
    <property type="entry name" value="GNAT"/>
    <property type="match status" value="1"/>
</dbReference>
<comment type="caution">
    <text evidence="2">The sequence shown here is derived from an EMBL/GenBank/DDBJ whole genome shotgun (WGS) entry which is preliminary data.</text>
</comment>
<sequence length="212" mass="22288">MPTQRRRPGDEPVRVLRAPLPPGVGDAAARTLAAAFADDPTAVGVGAGPGARRLLVRVPVDAAAHDGGLLLSGDPARPSGVAAWVRGGRRSGGLGRVLGTGSWRLLPALGPRRLLRVVRDAAATDTHVARHVTADDAYLWLLGVHPGSQGHGLGRRLVQAARDDARAAGLHRLVLVTHRAQNVPVYRAMGFELLDDTVLSRGHTLHVLARKA</sequence>
<keyword evidence="3" id="KW-1185">Reference proteome</keyword>
<dbReference type="PANTHER" id="PTHR42791">
    <property type="entry name" value="GNAT FAMILY ACETYLTRANSFERASE"/>
    <property type="match status" value="1"/>
</dbReference>
<name>A0ABV7WHI6_9MICO</name>
<dbReference type="InterPro" id="IPR000182">
    <property type="entry name" value="GNAT_dom"/>
</dbReference>
<dbReference type="Pfam" id="PF00583">
    <property type="entry name" value="Acetyltransf_1"/>
    <property type="match status" value="1"/>
</dbReference>
<evidence type="ECO:0000313" key="3">
    <source>
        <dbReference type="Proteomes" id="UP001595685"/>
    </source>
</evidence>
<keyword evidence="2" id="KW-0808">Transferase</keyword>
<dbReference type="GO" id="GO:0016746">
    <property type="term" value="F:acyltransferase activity"/>
    <property type="evidence" value="ECO:0007669"/>
    <property type="project" value="UniProtKB-KW"/>
</dbReference>
<feature type="domain" description="N-acetyltransferase" evidence="1">
    <location>
        <begin position="71"/>
        <end position="212"/>
    </location>
</feature>
<keyword evidence="2" id="KW-0012">Acyltransferase</keyword>
<evidence type="ECO:0000313" key="2">
    <source>
        <dbReference type="EMBL" id="MFC3688733.1"/>
    </source>
</evidence>
<protein>
    <submittedName>
        <fullName evidence="2">GNAT family N-acetyltransferase</fullName>
        <ecNumber evidence="2">2.3.1.-</ecNumber>
    </submittedName>
</protein>
<dbReference type="Proteomes" id="UP001595685">
    <property type="component" value="Unassembled WGS sequence"/>
</dbReference>
<accession>A0ABV7WHI6</accession>
<dbReference type="EC" id="2.3.1.-" evidence="2"/>
<gene>
    <name evidence="2" type="ORF">ACFOLH_10305</name>
</gene>
<dbReference type="RefSeq" id="WP_376983804.1">
    <property type="nucleotide sequence ID" value="NZ_JBHRWW010000006.1"/>
</dbReference>
<organism evidence="2 3">
    <name type="scientific">Aquipuribacter hungaricus</name>
    <dbReference type="NCBI Taxonomy" id="545624"/>
    <lineage>
        <taxon>Bacteria</taxon>
        <taxon>Bacillati</taxon>
        <taxon>Actinomycetota</taxon>
        <taxon>Actinomycetes</taxon>
        <taxon>Micrococcales</taxon>
        <taxon>Intrasporangiaceae</taxon>
        <taxon>Aquipuribacter</taxon>
    </lineage>
</organism>